<dbReference type="Proteomes" id="UP000198211">
    <property type="component" value="Unassembled WGS sequence"/>
</dbReference>
<gene>
    <name evidence="1" type="ORF">PHMEG_00026753</name>
</gene>
<accession>A0A225VA92</accession>
<dbReference type="AlphaFoldDB" id="A0A225VA92"/>
<dbReference type="EMBL" id="NBNE01006600">
    <property type="protein sequence ID" value="OWZ01798.1"/>
    <property type="molecule type" value="Genomic_DNA"/>
</dbReference>
<evidence type="ECO:0000313" key="1">
    <source>
        <dbReference type="EMBL" id="OWZ01798.1"/>
    </source>
</evidence>
<reference evidence="2" key="1">
    <citation type="submission" date="2017-03" db="EMBL/GenBank/DDBJ databases">
        <title>Phytopthora megakarya and P. palmivora, two closely related causual agents of cacao black pod achieved similar genome size and gene model numbers by different mechanisms.</title>
        <authorList>
            <person name="Ali S."/>
            <person name="Shao J."/>
            <person name="Larry D.J."/>
            <person name="Kronmiller B."/>
            <person name="Shen D."/>
            <person name="Strem M.D."/>
            <person name="Melnick R.L."/>
            <person name="Guiltinan M.J."/>
            <person name="Tyler B.M."/>
            <person name="Meinhardt L.W."/>
            <person name="Bailey B.A."/>
        </authorList>
    </citation>
    <scope>NUCLEOTIDE SEQUENCE [LARGE SCALE GENOMIC DNA]</scope>
    <source>
        <strain evidence="2">zdho120</strain>
    </source>
</reference>
<keyword evidence="2" id="KW-1185">Reference proteome</keyword>
<comment type="caution">
    <text evidence="1">The sequence shown here is derived from an EMBL/GenBank/DDBJ whole genome shotgun (WGS) entry which is preliminary data.</text>
</comment>
<dbReference type="OrthoDB" id="124782at2759"/>
<protein>
    <submittedName>
        <fullName evidence="1">Nuclease HARBI1</fullName>
    </submittedName>
</protein>
<proteinExistence type="predicted"/>
<evidence type="ECO:0000313" key="2">
    <source>
        <dbReference type="Proteomes" id="UP000198211"/>
    </source>
</evidence>
<sequence>MIRNVIERVIELLKRRFRVLRTTTEFELINVKVVIVACGNVHIVFRDFDSSDLGDEFEMEEEDTDDDGVGDGDIACDFHKGTSWRTWMASALWREYKEF</sequence>
<organism evidence="1 2">
    <name type="scientific">Phytophthora megakarya</name>
    <dbReference type="NCBI Taxonomy" id="4795"/>
    <lineage>
        <taxon>Eukaryota</taxon>
        <taxon>Sar</taxon>
        <taxon>Stramenopiles</taxon>
        <taxon>Oomycota</taxon>
        <taxon>Peronosporomycetes</taxon>
        <taxon>Peronosporales</taxon>
        <taxon>Peronosporaceae</taxon>
        <taxon>Phytophthora</taxon>
    </lineage>
</organism>
<name>A0A225VA92_9STRA</name>